<dbReference type="PANTHER" id="PTHR40077">
    <property type="entry name" value="MEMBRANE PROTEIN-RELATED"/>
    <property type="match status" value="1"/>
</dbReference>
<evidence type="ECO:0000313" key="8">
    <source>
        <dbReference type="EMBL" id="SJN41410.1"/>
    </source>
</evidence>
<reference evidence="9" key="1">
    <citation type="submission" date="2017-02" db="EMBL/GenBank/DDBJ databases">
        <authorList>
            <person name="Dridi B."/>
        </authorList>
    </citation>
    <scope>NUCLEOTIDE SEQUENCE [LARGE SCALE GENOMIC DNA]</scope>
    <source>
        <strain evidence="9">EB411</strain>
    </source>
</reference>
<proteinExistence type="predicted"/>
<evidence type="ECO:0000256" key="2">
    <source>
        <dbReference type="ARBA" id="ARBA00022475"/>
    </source>
</evidence>
<gene>
    <name evidence="8" type="ORF">FM119_12595</name>
</gene>
<dbReference type="PANTHER" id="PTHR40077:SF2">
    <property type="entry name" value="MEMBRANE PROTEIN"/>
    <property type="match status" value="1"/>
</dbReference>
<dbReference type="OrthoDB" id="9342687at2"/>
<dbReference type="GO" id="GO:0005886">
    <property type="term" value="C:plasma membrane"/>
    <property type="evidence" value="ECO:0007669"/>
    <property type="project" value="UniProtKB-SubCell"/>
</dbReference>
<feature type="transmembrane region" description="Helical" evidence="6">
    <location>
        <begin position="64"/>
        <end position="88"/>
    </location>
</feature>
<name>A0A1R4KAQ7_9MICO</name>
<evidence type="ECO:0000256" key="5">
    <source>
        <dbReference type="ARBA" id="ARBA00023136"/>
    </source>
</evidence>
<comment type="subcellular location">
    <subcellularLocation>
        <location evidence="1">Cell membrane</location>
        <topology evidence="1">Multi-pass membrane protein</topology>
    </subcellularLocation>
</comment>
<dbReference type="NCBIfam" id="TIGR03954">
    <property type="entry name" value="integ_memb_HG"/>
    <property type="match status" value="1"/>
</dbReference>
<protein>
    <submittedName>
        <fullName evidence="8">Membrane protein, putative</fullName>
    </submittedName>
</protein>
<dbReference type="RefSeq" id="WP_087138521.1">
    <property type="nucleotide sequence ID" value="NZ_FUKR01000073.1"/>
</dbReference>
<dbReference type="EMBL" id="FUKR01000073">
    <property type="protein sequence ID" value="SJN41410.1"/>
    <property type="molecule type" value="Genomic_DNA"/>
</dbReference>
<feature type="domain" description="DUF3817" evidence="7">
    <location>
        <begin position="17"/>
        <end position="123"/>
    </location>
</feature>
<keyword evidence="9" id="KW-1185">Reference proteome</keyword>
<evidence type="ECO:0000256" key="3">
    <source>
        <dbReference type="ARBA" id="ARBA00022692"/>
    </source>
</evidence>
<sequence length="145" mass="16348">MALEPRERDLPRIRRALTFYKVSSIITGVLLLGLCAEMIIKYGFNVVLEVGGASGGFGLVHEDAVTGFNLFTALLVAHGWFYVVYLFADFHLWSLMRWPFQRFLLIALGGIIPLLSFFLEARIGREVSDYLAKRQAASHTLEDSH</sequence>
<organism evidence="8 9">
    <name type="scientific">Mycetocola reblochoni REB411</name>
    <dbReference type="NCBI Taxonomy" id="1255698"/>
    <lineage>
        <taxon>Bacteria</taxon>
        <taxon>Bacillati</taxon>
        <taxon>Actinomycetota</taxon>
        <taxon>Actinomycetes</taxon>
        <taxon>Micrococcales</taxon>
        <taxon>Microbacteriaceae</taxon>
        <taxon>Mycetocola</taxon>
    </lineage>
</organism>
<evidence type="ECO:0000256" key="1">
    <source>
        <dbReference type="ARBA" id="ARBA00004651"/>
    </source>
</evidence>
<keyword evidence="5 6" id="KW-0472">Membrane</keyword>
<keyword evidence="3 6" id="KW-0812">Transmembrane</keyword>
<dbReference type="InterPro" id="IPR023845">
    <property type="entry name" value="DUF3817_TM"/>
</dbReference>
<feature type="transmembrane region" description="Helical" evidence="6">
    <location>
        <begin position="20"/>
        <end position="44"/>
    </location>
</feature>
<feature type="transmembrane region" description="Helical" evidence="6">
    <location>
        <begin position="100"/>
        <end position="119"/>
    </location>
</feature>
<evidence type="ECO:0000256" key="6">
    <source>
        <dbReference type="SAM" id="Phobius"/>
    </source>
</evidence>
<dbReference type="Proteomes" id="UP000196778">
    <property type="component" value="Unassembled WGS sequence"/>
</dbReference>
<accession>A0A1R4KAQ7</accession>
<keyword evidence="2" id="KW-1003">Cell membrane</keyword>
<dbReference type="Pfam" id="PF12823">
    <property type="entry name" value="DUF3817"/>
    <property type="match status" value="1"/>
</dbReference>
<evidence type="ECO:0000313" key="9">
    <source>
        <dbReference type="Proteomes" id="UP000196778"/>
    </source>
</evidence>
<dbReference type="AlphaFoldDB" id="A0A1R4KAQ7"/>
<keyword evidence="4 6" id="KW-1133">Transmembrane helix</keyword>
<evidence type="ECO:0000259" key="7">
    <source>
        <dbReference type="Pfam" id="PF12823"/>
    </source>
</evidence>
<evidence type="ECO:0000256" key="4">
    <source>
        <dbReference type="ARBA" id="ARBA00022989"/>
    </source>
</evidence>